<dbReference type="Gene3D" id="2.60.40.3680">
    <property type="match status" value="1"/>
</dbReference>
<dbReference type="Proteomes" id="UP000198718">
    <property type="component" value="Unassembled WGS sequence"/>
</dbReference>
<keyword evidence="1" id="KW-0812">Transmembrane</keyword>
<proteinExistence type="predicted"/>
<feature type="signal peptide" evidence="2">
    <location>
        <begin position="1"/>
        <end position="23"/>
    </location>
</feature>
<dbReference type="EMBL" id="FNFP01000003">
    <property type="protein sequence ID" value="SDK66679.1"/>
    <property type="molecule type" value="Genomic_DNA"/>
</dbReference>
<keyword evidence="2" id="KW-0732">Signal</keyword>
<keyword evidence="1" id="KW-1133">Transmembrane helix</keyword>
<dbReference type="AlphaFoldDB" id="A0A1G9DRZ0"/>
<evidence type="ECO:0000256" key="1">
    <source>
        <dbReference type="SAM" id="Phobius"/>
    </source>
</evidence>
<sequence length="468" mass="53827">MKKLIKSIVYAILMVSFSTMVFANSGPVFWQGYPASDSMAIQENTPIMVRNENLIFDFSDNSESFHTIIGRVTAAYTMVNPTNDMQSVQMAFPFVGRLDSFSPEDIAITAGEEPLSYEIYVGDVVNSYGNSLQQDKEVSFDFATTIKNITDEFYRADNFAEDEKGKLYIIEVKPTTDQRINFVVDFNFDAETTKVLTNGFNRYEWNREKTKIATWCYSPETLEIFVLGEDIDLQISAFTDGELKIETDLFTYEIATQEVEFKPYFMDYIKKNSHKERHSMISDTQLYNVYGKALDVHFTRNMAYASEHDFMGEENYQRILTLVYTVDFPQNSEKEVSVSYKTTGTMDRTQTVKPLYSFDYILNPAKNWRDFENLNIKVIPPKEAPYIVKSSIELEKGEDKVYTATLPNLPDEDLSFTLYAHETITLLDKAGGHLKGRFGYFTPFVMIAIGLFIVGVIIRVFKLYKTKE</sequence>
<organism evidence="3 4">
    <name type="scientific">Natronincola ferrireducens</name>
    <dbReference type="NCBI Taxonomy" id="393762"/>
    <lineage>
        <taxon>Bacteria</taxon>
        <taxon>Bacillati</taxon>
        <taxon>Bacillota</taxon>
        <taxon>Clostridia</taxon>
        <taxon>Peptostreptococcales</taxon>
        <taxon>Natronincolaceae</taxon>
        <taxon>Natronincola</taxon>
    </lineage>
</organism>
<protein>
    <submittedName>
        <fullName evidence="3">Uncharacterized protein</fullName>
    </submittedName>
</protein>
<feature type="transmembrane region" description="Helical" evidence="1">
    <location>
        <begin position="438"/>
        <end position="461"/>
    </location>
</feature>
<evidence type="ECO:0000256" key="2">
    <source>
        <dbReference type="SAM" id="SignalP"/>
    </source>
</evidence>
<evidence type="ECO:0000313" key="4">
    <source>
        <dbReference type="Proteomes" id="UP000198718"/>
    </source>
</evidence>
<name>A0A1G9DRZ0_9FIRM</name>
<keyword evidence="1" id="KW-0472">Membrane</keyword>
<dbReference type="OrthoDB" id="2959992at2"/>
<keyword evidence="4" id="KW-1185">Reference proteome</keyword>
<accession>A0A1G9DRZ0</accession>
<dbReference type="RefSeq" id="WP_090553296.1">
    <property type="nucleotide sequence ID" value="NZ_FNFP01000003.1"/>
</dbReference>
<reference evidence="3 4" key="1">
    <citation type="submission" date="2016-10" db="EMBL/GenBank/DDBJ databases">
        <authorList>
            <person name="de Groot N.N."/>
        </authorList>
    </citation>
    <scope>NUCLEOTIDE SEQUENCE [LARGE SCALE GENOMIC DNA]</scope>
    <source>
        <strain evidence="3 4">DSM 18346</strain>
    </source>
</reference>
<feature type="chain" id="PRO_5011661229" evidence="2">
    <location>
        <begin position="24"/>
        <end position="468"/>
    </location>
</feature>
<gene>
    <name evidence="3" type="ORF">SAMN05660472_01715</name>
</gene>
<evidence type="ECO:0000313" key="3">
    <source>
        <dbReference type="EMBL" id="SDK66679.1"/>
    </source>
</evidence>